<dbReference type="KEGG" id="eio:H9L01_06620"/>
<dbReference type="PANTHER" id="PTHR43316">
    <property type="entry name" value="HYDROLASE, HALOACID DELAHOGENASE-RELATED"/>
    <property type="match status" value="1"/>
</dbReference>
<dbReference type="InterPro" id="IPR023214">
    <property type="entry name" value="HAD_sf"/>
</dbReference>
<reference evidence="2 3" key="1">
    <citation type="submission" date="2020-08" db="EMBL/GenBank/DDBJ databases">
        <title>Genome sequence of Erysipelothrix inopinata DSM 15511T.</title>
        <authorList>
            <person name="Hyun D.-W."/>
            <person name="Bae J.-W."/>
        </authorList>
    </citation>
    <scope>NUCLEOTIDE SEQUENCE [LARGE SCALE GENOMIC DNA]</scope>
    <source>
        <strain evidence="2 3">DSM 15511</strain>
    </source>
</reference>
<dbReference type="Pfam" id="PF00702">
    <property type="entry name" value="Hydrolase"/>
    <property type="match status" value="1"/>
</dbReference>
<protein>
    <submittedName>
        <fullName evidence="2">HAD family hydrolase</fullName>
    </submittedName>
</protein>
<dbReference type="InterPro" id="IPR051540">
    <property type="entry name" value="S-2-haloacid_dehalogenase"/>
</dbReference>
<evidence type="ECO:0000313" key="2">
    <source>
        <dbReference type="EMBL" id="QNN60048.1"/>
    </source>
</evidence>
<proteinExistence type="predicted"/>
<dbReference type="InterPro" id="IPR036412">
    <property type="entry name" value="HAD-like_sf"/>
</dbReference>
<keyword evidence="1 2" id="KW-0378">Hydrolase</keyword>
<accession>A0A7G9RWS3</accession>
<name>A0A7G9RWS3_9FIRM</name>
<dbReference type="Gene3D" id="3.40.50.1000">
    <property type="entry name" value="HAD superfamily/HAD-like"/>
    <property type="match status" value="1"/>
</dbReference>
<dbReference type="PANTHER" id="PTHR43316:SF3">
    <property type="entry name" value="HALOACID DEHALOGENASE, TYPE II (AFU_ORTHOLOGUE AFUA_2G07750)-RELATED"/>
    <property type="match status" value="1"/>
</dbReference>
<dbReference type="EMBL" id="CP060715">
    <property type="protein sequence ID" value="QNN60048.1"/>
    <property type="molecule type" value="Genomic_DNA"/>
</dbReference>
<evidence type="ECO:0000256" key="1">
    <source>
        <dbReference type="ARBA" id="ARBA00022801"/>
    </source>
</evidence>
<evidence type="ECO:0000313" key="3">
    <source>
        <dbReference type="Proteomes" id="UP000515928"/>
    </source>
</evidence>
<sequence>MEVKEMIKTVIFDLDGTLLPMDAQAFERAYITSITQSVSDMVEPEKLGRALWSAAHVMVKDDDPTRINKDVYYEAFEKALDIPNFEELEPRLDAYYESDYDVVETVTKISEEMVESIRYLKDKGYDIILATNPMFPQLATDKRIRWAGLEPSDFRYITRFESSHFCKPNLNYYHEIVKICELNPHQCLMIGNDVEEDLIAKQLGMEVWLLEDNIIHRGSDILCDWRGDRKALLTHLKEVL</sequence>
<organism evidence="2 3">
    <name type="scientific">Erysipelothrix inopinata</name>
    <dbReference type="NCBI Taxonomy" id="225084"/>
    <lineage>
        <taxon>Bacteria</taxon>
        <taxon>Bacillati</taxon>
        <taxon>Bacillota</taxon>
        <taxon>Erysipelotrichia</taxon>
        <taxon>Erysipelotrichales</taxon>
        <taxon>Erysipelotrichaceae</taxon>
        <taxon>Erysipelothrix</taxon>
    </lineage>
</organism>
<gene>
    <name evidence="2" type="ORF">H9L01_06620</name>
</gene>
<dbReference type="SUPFAM" id="SSF56784">
    <property type="entry name" value="HAD-like"/>
    <property type="match status" value="1"/>
</dbReference>
<dbReference type="SFLD" id="SFLDS00003">
    <property type="entry name" value="Haloacid_Dehalogenase"/>
    <property type="match status" value="1"/>
</dbReference>
<dbReference type="Proteomes" id="UP000515928">
    <property type="component" value="Chromosome"/>
</dbReference>
<dbReference type="AlphaFoldDB" id="A0A7G9RWS3"/>
<dbReference type="SFLD" id="SFLDG01129">
    <property type="entry name" value="C1.5:_HAD__Beta-PGM__Phosphata"/>
    <property type="match status" value="1"/>
</dbReference>
<dbReference type="GO" id="GO:0016787">
    <property type="term" value="F:hydrolase activity"/>
    <property type="evidence" value="ECO:0007669"/>
    <property type="project" value="UniProtKB-KW"/>
</dbReference>
<keyword evidence="3" id="KW-1185">Reference proteome</keyword>